<keyword evidence="3" id="KW-0238">DNA-binding</keyword>
<proteinExistence type="predicted"/>
<accession>A0A644SWL3</accession>
<dbReference type="Pfam" id="PF04539">
    <property type="entry name" value="Sigma70_r3"/>
    <property type="match status" value="1"/>
</dbReference>
<dbReference type="GO" id="GO:0006352">
    <property type="term" value="P:DNA-templated transcription initiation"/>
    <property type="evidence" value="ECO:0007669"/>
    <property type="project" value="InterPro"/>
</dbReference>
<dbReference type="InterPro" id="IPR000943">
    <property type="entry name" value="RNA_pol_sigma70"/>
</dbReference>
<dbReference type="CDD" id="cd06171">
    <property type="entry name" value="Sigma70_r4"/>
    <property type="match status" value="1"/>
</dbReference>
<dbReference type="NCBIfam" id="NF004935">
    <property type="entry name" value="PRK06288.1"/>
    <property type="match status" value="1"/>
</dbReference>
<dbReference type="InterPro" id="IPR013325">
    <property type="entry name" value="RNA_pol_sigma_r2"/>
</dbReference>
<dbReference type="PRINTS" id="PR00046">
    <property type="entry name" value="SIGMA70FCT"/>
</dbReference>
<evidence type="ECO:0000256" key="3">
    <source>
        <dbReference type="ARBA" id="ARBA00023125"/>
    </source>
</evidence>
<feature type="domain" description="RNA polymerase sigma-70" evidence="5">
    <location>
        <begin position="232"/>
        <end position="258"/>
    </location>
</feature>
<dbReference type="PANTHER" id="PTHR30385">
    <property type="entry name" value="SIGMA FACTOR F FLAGELLAR"/>
    <property type="match status" value="1"/>
</dbReference>
<dbReference type="NCBIfam" id="TIGR02479">
    <property type="entry name" value="FliA_WhiG"/>
    <property type="match status" value="1"/>
</dbReference>
<dbReference type="InterPro" id="IPR007624">
    <property type="entry name" value="RNA_pol_sigma70_r3"/>
</dbReference>
<dbReference type="Gene3D" id="1.10.1740.10">
    <property type="match status" value="1"/>
</dbReference>
<dbReference type="NCBIfam" id="NF005413">
    <property type="entry name" value="PRK06986.1"/>
    <property type="match status" value="1"/>
</dbReference>
<evidence type="ECO:0000259" key="5">
    <source>
        <dbReference type="PROSITE" id="PS00716"/>
    </source>
</evidence>
<dbReference type="PANTHER" id="PTHR30385:SF7">
    <property type="entry name" value="RNA POLYMERASE SIGMA FACTOR FLIA"/>
    <property type="match status" value="1"/>
</dbReference>
<keyword evidence="4" id="KW-0804">Transcription</keyword>
<gene>
    <name evidence="6" type="primary">fliA_1</name>
    <name evidence="6" type="ORF">SDC9_04594</name>
</gene>
<dbReference type="PROSITE" id="PS00716">
    <property type="entry name" value="SIGMA70_2"/>
    <property type="match status" value="1"/>
</dbReference>
<dbReference type="EMBL" id="VSSQ01000008">
    <property type="protein sequence ID" value="MPL59046.1"/>
    <property type="molecule type" value="Genomic_DNA"/>
</dbReference>
<protein>
    <submittedName>
        <fullName evidence="6">RNA polymerase sigma factor FliA</fullName>
    </submittedName>
</protein>
<dbReference type="InterPro" id="IPR013324">
    <property type="entry name" value="RNA_pol_sigma_r3/r4-like"/>
</dbReference>
<dbReference type="Pfam" id="PF04542">
    <property type="entry name" value="Sigma70_r2"/>
    <property type="match status" value="1"/>
</dbReference>
<dbReference type="SUPFAM" id="SSF88946">
    <property type="entry name" value="Sigma2 domain of RNA polymerase sigma factors"/>
    <property type="match status" value="1"/>
</dbReference>
<dbReference type="AlphaFoldDB" id="A0A644SWL3"/>
<sequence length="270" mass="31171">METTELHNFTIDDTSEAREMRLWKQYQESRDHRIRDTLVEQYAPLVKYVAGKVAVNLPSSVEYDDLVGYGVFGLFDAIEKFDPCKHVKFKTYAVTRIRGAMYDHLREMDWVPRSVRQKAKEIEQAVMLLEARLGRPASDSEIAESMSLPEEEFSKLMSKISSTVILSLNDIWNSAGDSEKLCIGDSIESPRGLNPDSRVEKEEIRRVIVQAINELPEKEKKVLVLYYYENLTLREIGQILEVTESRISQLHTKAIIRLRAKLTSRRKGLF</sequence>
<comment type="caution">
    <text evidence="6">The sequence shown here is derived from an EMBL/GenBank/DDBJ whole genome shotgun (WGS) entry which is preliminary data.</text>
</comment>
<evidence type="ECO:0000256" key="1">
    <source>
        <dbReference type="ARBA" id="ARBA00023015"/>
    </source>
</evidence>
<dbReference type="Gene3D" id="1.20.140.160">
    <property type="match status" value="1"/>
</dbReference>
<dbReference type="GO" id="GO:0016987">
    <property type="term" value="F:sigma factor activity"/>
    <property type="evidence" value="ECO:0007669"/>
    <property type="project" value="UniProtKB-KW"/>
</dbReference>
<dbReference type="GO" id="GO:0003899">
    <property type="term" value="F:DNA-directed RNA polymerase activity"/>
    <property type="evidence" value="ECO:0007669"/>
    <property type="project" value="InterPro"/>
</dbReference>
<keyword evidence="1" id="KW-0805">Transcription regulation</keyword>
<dbReference type="InterPro" id="IPR007630">
    <property type="entry name" value="RNA_pol_sigma70_r4"/>
</dbReference>
<dbReference type="PIRSF" id="PIRSF000770">
    <property type="entry name" value="RNA_pol_sigma-SigE/K"/>
    <property type="match status" value="1"/>
</dbReference>
<dbReference type="GO" id="GO:0003677">
    <property type="term" value="F:DNA binding"/>
    <property type="evidence" value="ECO:0007669"/>
    <property type="project" value="UniProtKB-KW"/>
</dbReference>
<evidence type="ECO:0000256" key="4">
    <source>
        <dbReference type="ARBA" id="ARBA00023163"/>
    </source>
</evidence>
<dbReference type="InterPro" id="IPR007627">
    <property type="entry name" value="RNA_pol_sigma70_r2"/>
</dbReference>
<dbReference type="NCBIfam" id="TIGR02937">
    <property type="entry name" value="sigma70-ECF"/>
    <property type="match status" value="1"/>
</dbReference>
<name>A0A644SWL3_9ZZZZ</name>
<reference evidence="6" key="1">
    <citation type="submission" date="2019-08" db="EMBL/GenBank/DDBJ databases">
        <authorList>
            <person name="Kucharzyk K."/>
            <person name="Murdoch R.W."/>
            <person name="Higgins S."/>
            <person name="Loffler F."/>
        </authorList>
    </citation>
    <scope>NUCLEOTIDE SEQUENCE</scope>
</reference>
<dbReference type="SUPFAM" id="SSF88659">
    <property type="entry name" value="Sigma3 and sigma4 domains of RNA polymerase sigma factors"/>
    <property type="match status" value="2"/>
</dbReference>
<keyword evidence="2" id="KW-0731">Sigma factor</keyword>
<dbReference type="InterPro" id="IPR012845">
    <property type="entry name" value="RNA_pol_sigma_FliA_WhiG"/>
</dbReference>
<dbReference type="Pfam" id="PF04545">
    <property type="entry name" value="Sigma70_r4"/>
    <property type="match status" value="1"/>
</dbReference>
<organism evidence="6">
    <name type="scientific">bioreactor metagenome</name>
    <dbReference type="NCBI Taxonomy" id="1076179"/>
    <lineage>
        <taxon>unclassified sequences</taxon>
        <taxon>metagenomes</taxon>
        <taxon>ecological metagenomes</taxon>
    </lineage>
</organism>
<evidence type="ECO:0000256" key="2">
    <source>
        <dbReference type="ARBA" id="ARBA00023082"/>
    </source>
</evidence>
<dbReference type="InterPro" id="IPR014284">
    <property type="entry name" value="RNA_pol_sigma-70_dom"/>
</dbReference>
<evidence type="ECO:0000313" key="6">
    <source>
        <dbReference type="EMBL" id="MPL59046.1"/>
    </source>
</evidence>